<protein>
    <submittedName>
        <fullName evidence="1">Uncharacterized protein</fullName>
    </submittedName>
</protein>
<evidence type="ECO:0000313" key="1">
    <source>
        <dbReference type="EMBL" id="ETR97124.1"/>
    </source>
</evidence>
<sequence>MSLKQWRSTRHMADEDEVHGILPIFIAESLKLTVSIDKLGLEDPCTSAHQLIECLRFRLPLCAEGMIPDGTRIAWSKLQKERSSSFVENIGTGYTLQKDEKQKQVAQPQDNFHLD</sequence>
<organism evidence="1 2">
    <name type="scientific">Hypocrea jecorina (strain ATCC 56765 / BCRC 32924 / NRRL 11460 / Rut C-30)</name>
    <name type="common">Trichoderma reesei</name>
    <dbReference type="NCBI Taxonomy" id="1344414"/>
    <lineage>
        <taxon>Eukaryota</taxon>
        <taxon>Fungi</taxon>
        <taxon>Dikarya</taxon>
        <taxon>Ascomycota</taxon>
        <taxon>Pezizomycotina</taxon>
        <taxon>Sordariomycetes</taxon>
        <taxon>Hypocreomycetidae</taxon>
        <taxon>Hypocreales</taxon>
        <taxon>Hypocreaceae</taxon>
        <taxon>Trichoderma</taxon>
    </lineage>
</organism>
<accession>A0A024RVC3</accession>
<evidence type="ECO:0000313" key="2">
    <source>
        <dbReference type="Proteomes" id="UP000024376"/>
    </source>
</evidence>
<proteinExistence type="predicted"/>
<gene>
    <name evidence="1" type="ORF">M419DRAFT_92373</name>
</gene>
<dbReference type="AlphaFoldDB" id="A0A024RVC3"/>
<name>A0A024RVC3_HYPJR</name>
<reference evidence="2" key="1">
    <citation type="journal article" date="2013" name="Ind. Biotechnol.">
        <title>Comparative genomics analysis of Trichoderma reesei strains.</title>
        <authorList>
            <person name="Koike H."/>
            <person name="Aerts A."/>
            <person name="LaButti K."/>
            <person name="Grigoriev I.V."/>
            <person name="Baker S.E."/>
        </authorList>
    </citation>
    <scope>NUCLEOTIDE SEQUENCE [LARGE SCALE GENOMIC DNA]</scope>
    <source>
        <strain evidence="2">ATCC 56765 / BCRC 32924 / NRRL 11460 / Rut C-30</strain>
    </source>
</reference>
<dbReference type="KEGG" id="trr:M419DRAFT_92373"/>
<dbReference type="HOGENOM" id="CLU_2109375_0_0_1"/>
<dbReference type="Proteomes" id="UP000024376">
    <property type="component" value="Unassembled WGS sequence"/>
</dbReference>
<dbReference type="EMBL" id="KI911177">
    <property type="protein sequence ID" value="ETR97124.1"/>
    <property type="molecule type" value="Genomic_DNA"/>
</dbReference>